<evidence type="ECO:0000256" key="1">
    <source>
        <dbReference type="SAM" id="MobiDB-lite"/>
    </source>
</evidence>
<keyword evidence="3" id="KW-1185">Reference proteome</keyword>
<dbReference type="Gene3D" id="1.20.120.450">
    <property type="entry name" value="dinb family like domain"/>
    <property type="match status" value="1"/>
</dbReference>
<dbReference type="RefSeq" id="WP_343920141.1">
    <property type="nucleotide sequence ID" value="NZ_BAAAKK010000005.1"/>
</dbReference>
<evidence type="ECO:0000313" key="2">
    <source>
        <dbReference type="EMBL" id="GAA1424498.1"/>
    </source>
</evidence>
<name>A0ABP4JPJ4_9MICO</name>
<accession>A0ABP4JPJ4</accession>
<dbReference type="EMBL" id="BAAAKK010000005">
    <property type="protein sequence ID" value="GAA1424498.1"/>
    <property type="molecule type" value="Genomic_DNA"/>
</dbReference>
<sequence length="204" mass="22101">MGTARERYLQALDLFCAEARAGADRLGLQSACTDWSIADVIRHVTGVQAEYGAGALLGGAEGERPLDAEHDAMMASGTDFEAVETWESLAARLRSAAHDADEEAFRALPLATLDMALHAWDVRWGSARVGLAANLEFPAELLEWMEEYRDRADEAAIRRPTVFGSAVEPPADATRSERFAAWTGRETRTGVAPRADSRPAPTDA</sequence>
<protein>
    <recommendedName>
        <fullName evidence="4">TIGR03086 family protein</fullName>
    </recommendedName>
</protein>
<dbReference type="InterPro" id="IPR034660">
    <property type="entry name" value="DinB/YfiT-like"/>
</dbReference>
<organism evidence="2 3">
    <name type="scientific">Agrococcus citreus</name>
    <dbReference type="NCBI Taxonomy" id="84643"/>
    <lineage>
        <taxon>Bacteria</taxon>
        <taxon>Bacillati</taxon>
        <taxon>Actinomycetota</taxon>
        <taxon>Actinomycetes</taxon>
        <taxon>Micrococcales</taxon>
        <taxon>Microbacteriaceae</taxon>
        <taxon>Agrococcus</taxon>
    </lineage>
</organism>
<reference evidence="3" key="1">
    <citation type="journal article" date="2019" name="Int. J. Syst. Evol. Microbiol.">
        <title>The Global Catalogue of Microorganisms (GCM) 10K type strain sequencing project: providing services to taxonomists for standard genome sequencing and annotation.</title>
        <authorList>
            <consortium name="The Broad Institute Genomics Platform"/>
            <consortium name="The Broad Institute Genome Sequencing Center for Infectious Disease"/>
            <person name="Wu L."/>
            <person name="Ma J."/>
        </authorList>
    </citation>
    <scope>NUCLEOTIDE SEQUENCE [LARGE SCALE GENOMIC DNA]</scope>
    <source>
        <strain evidence="3">JCM 12398</strain>
    </source>
</reference>
<proteinExistence type="predicted"/>
<dbReference type="Proteomes" id="UP001501266">
    <property type="component" value="Unassembled WGS sequence"/>
</dbReference>
<feature type="region of interest" description="Disordered" evidence="1">
    <location>
        <begin position="166"/>
        <end position="204"/>
    </location>
</feature>
<dbReference type="SUPFAM" id="SSF109854">
    <property type="entry name" value="DinB/YfiT-like putative metalloenzymes"/>
    <property type="match status" value="1"/>
</dbReference>
<comment type="caution">
    <text evidence="2">The sequence shown here is derived from an EMBL/GenBank/DDBJ whole genome shotgun (WGS) entry which is preliminary data.</text>
</comment>
<gene>
    <name evidence="2" type="ORF">GCM10009640_20850</name>
</gene>
<evidence type="ECO:0008006" key="4">
    <source>
        <dbReference type="Google" id="ProtNLM"/>
    </source>
</evidence>
<evidence type="ECO:0000313" key="3">
    <source>
        <dbReference type="Proteomes" id="UP001501266"/>
    </source>
</evidence>